<feature type="region of interest" description="Disordered" evidence="1">
    <location>
        <begin position="1"/>
        <end position="225"/>
    </location>
</feature>
<dbReference type="Proteomes" id="UP000054560">
    <property type="component" value="Unassembled WGS sequence"/>
</dbReference>
<feature type="compositionally biased region" description="Acidic residues" evidence="1">
    <location>
        <begin position="74"/>
        <end position="86"/>
    </location>
</feature>
<gene>
    <name evidence="2" type="ORF">SARC_10519</name>
</gene>
<feature type="compositionally biased region" description="Basic and acidic residues" evidence="1">
    <location>
        <begin position="135"/>
        <end position="146"/>
    </location>
</feature>
<evidence type="ECO:0000313" key="2">
    <source>
        <dbReference type="EMBL" id="KNC77009.1"/>
    </source>
</evidence>
<sequence length="687" mass="75687">MAVARGNSQPKRRRGPLVRSGDGSDASADDGAHTLEQSGWVQPDTDIKTNGSITKRAKVGRFGSAAGSVGVYSESDDGEDDEEPPDPADIKKHRTYKGRGTTDSSKVSEDAAIKRKHSTAVQSKDVFAGANSNGDKSEVIKESEKESSEDDVSGDSSNPEMEIEHEDDYDNNLDLESTSEGDQGGRAEISNEEEEVVDEEDDDDDDILDTSSIIEATDAKKSPKMRKRRVNFTPDMDNKLLSLILDVRPYLAARGYVARSWDEVSKKFNLSCGGDGRVQSTQDTCKNRFQNVLDKYNANGKLSGSIAEVAERRRLLVAISADMANEKGIEREGALEAGVSDRILSQNTSVDYRIDDELTEQTADSSADRGIQSKTEDNTEREVGTDDSENSMQLEPALSASGIPFGKNVTLTTTVGGTRRKKSAKRRRAHLHAHAYAYVPTSSHTQVQAQAQAQAQTEEQAKGQGSNLNLKWHSHSHSPSGGSKKSGQAGTAGAYGDRNDPGSHAKNSRGANGDIAYAGDRRGEKRMRYTVAKVKGTNLDNTGGSEVYRDGGRISVVHSPSGRATNEDLVSDSGRNVRRKSTENEYDASERKYTDRKAERELRKRMFDKSRWDVEQRFAEEIVERQKDRALRTKAVKLDHELRLREIVAREREADNLEAMRVSMDRFSERLSAIERRLGNEAKKDDV</sequence>
<feature type="compositionally biased region" description="Basic residues" evidence="1">
    <location>
        <begin position="418"/>
        <end position="433"/>
    </location>
</feature>
<evidence type="ECO:0000313" key="3">
    <source>
        <dbReference type="Proteomes" id="UP000054560"/>
    </source>
</evidence>
<feature type="compositionally biased region" description="Low complexity" evidence="1">
    <location>
        <begin position="445"/>
        <end position="458"/>
    </location>
</feature>
<dbReference type="RefSeq" id="XP_014150911.1">
    <property type="nucleotide sequence ID" value="XM_014295436.1"/>
</dbReference>
<dbReference type="GeneID" id="25911023"/>
<feature type="compositionally biased region" description="Basic and acidic residues" evidence="1">
    <location>
        <begin position="374"/>
        <end position="384"/>
    </location>
</feature>
<feature type="compositionally biased region" description="Low complexity" evidence="1">
    <location>
        <begin position="477"/>
        <end position="487"/>
    </location>
</feature>
<organism evidence="2 3">
    <name type="scientific">Sphaeroforma arctica JP610</name>
    <dbReference type="NCBI Taxonomy" id="667725"/>
    <lineage>
        <taxon>Eukaryota</taxon>
        <taxon>Ichthyosporea</taxon>
        <taxon>Ichthyophonida</taxon>
        <taxon>Sphaeroforma</taxon>
    </lineage>
</organism>
<feature type="region of interest" description="Disordered" evidence="1">
    <location>
        <begin position="542"/>
        <end position="590"/>
    </location>
</feature>
<dbReference type="EMBL" id="KQ242876">
    <property type="protein sequence ID" value="KNC77009.1"/>
    <property type="molecule type" value="Genomic_DNA"/>
</dbReference>
<feature type="compositionally biased region" description="Acidic residues" evidence="1">
    <location>
        <begin position="190"/>
        <end position="208"/>
    </location>
</feature>
<feature type="compositionally biased region" description="Basic and acidic residues" evidence="1">
    <location>
        <begin position="580"/>
        <end position="590"/>
    </location>
</feature>
<accession>A0A0L0FJQ3</accession>
<feature type="region of interest" description="Disordered" evidence="1">
    <location>
        <begin position="354"/>
        <end position="519"/>
    </location>
</feature>
<feature type="compositionally biased region" description="Acidic residues" evidence="1">
    <location>
        <begin position="161"/>
        <end position="179"/>
    </location>
</feature>
<name>A0A0L0FJQ3_9EUKA</name>
<proteinExistence type="predicted"/>
<keyword evidence="3" id="KW-1185">Reference proteome</keyword>
<evidence type="ECO:0000256" key="1">
    <source>
        <dbReference type="SAM" id="MobiDB-lite"/>
    </source>
</evidence>
<protein>
    <submittedName>
        <fullName evidence="2">Uncharacterized protein</fullName>
    </submittedName>
</protein>
<reference evidence="2 3" key="1">
    <citation type="submission" date="2011-02" db="EMBL/GenBank/DDBJ databases">
        <title>The Genome Sequence of Sphaeroforma arctica JP610.</title>
        <authorList>
            <consortium name="The Broad Institute Genome Sequencing Platform"/>
            <person name="Russ C."/>
            <person name="Cuomo C."/>
            <person name="Young S.K."/>
            <person name="Zeng Q."/>
            <person name="Gargeya S."/>
            <person name="Alvarado L."/>
            <person name="Berlin A."/>
            <person name="Chapman S.B."/>
            <person name="Chen Z."/>
            <person name="Freedman E."/>
            <person name="Gellesch M."/>
            <person name="Goldberg J."/>
            <person name="Griggs A."/>
            <person name="Gujja S."/>
            <person name="Heilman E."/>
            <person name="Heiman D."/>
            <person name="Howarth C."/>
            <person name="Mehta T."/>
            <person name="Neiman D."/>
            <person name="Pearson M."/>
            <person name="Roberts A."/>
            <person name="Saif S."/>
            <person name="Shea T."/>
            <person name="Shenoy N."/>
            <person name="Sisk P."/>
            <person name="Stolte C."/>
            <person name="Sykes S."/>
            <person name="White J."/>
            <person name="Yandava C."/>
            <person name="Burger G."/>
            <person name="Gray M.W."/>
            <person name="Holland P.W.H."/>
            <person name="King N."/>
            <person name="Lang F.B.F."/>
            <person name="Roger A.J."/>
            <person name="Ruiz-Trillo I."/>
            <person name="Haas B."/>
            <person name="Nusbaum C."/>
            <person name="Birren B."/>
        </authorList>
    </citation>
    <scope>NUCLEOTIDE SEQUENCE [LARGE SCALE GENOMIC DNA]</scope>
    <source>
        <strain evidence="2 3">JP610</strain>
    </source>
</reference>
<dbReference type="AlphaFoldDB" id="A0A0L0FJQ3"/>